<dbReference type="EMBL" id="JBJUIK010000001">
    <property type="protein sequence ID" value="KAL3537433.1"/>
    <property type="molecule type" value="Genomic_DNA"/>
</dbReference>
<organism evidence="2 3">
    <name type="scientific">Cinchona calisaya</name>
    <dbReference type="NCBI Taxonomy" id="153742"/>
    <lineage>
        <taxon>Eukaryota</taxon>
        <taxon>Viridiplantae</taxon>
        <taxon>Streptophyta</taxon>
        <taxon>Embryophyta</taxon>
        <taxon>Tracheophyta</taxon>
        <taxon>Spermatophyta</taxon>
        <taxon>Magnoliopsida</taxon>
        <taxon>eudicotyledons</taxon>
        <taxon>Gunneridae</taxon>
        <taxon>Pentapetalae</taxon>
        <taxon>asterids</taxon>
        <taxon>lamiids</taxon>
        <taxon>Gentianales</taxon>
        <taxon>Rubiaceae</taxon>
        <taxon>Cinchonoideae</taxon>
        <taxon>Cinchoneae</taxon>
        <taxon>Cinchona</taxon>
    </lineage>
</organism>
<evidence type="ECO:0000313" key="2">
    <source>
        <dbReference type="EMBL" id="KAL3537433.1"/>
    </source>
</evidence>
<dbReference type="PANTHER" id="PTHR34190">
    <property type="entry name" value="EXPRESSED PROTEIN"/>
    <property type="match status" value="1"/>
</dbReference>
<sequence>MATMEEPVLSRLDRLDNILKQLEEMRGGGHSPKSSIASTPSSGTLASDDFSPRCLEKHCRPIEDVILETEIKGTLIERLVHVEDRLFKLCLRLGDVETDGKKKDAISSAEKSSPRKSLKQLVKSCVKGKRNHKSKH</sequence>
<name>A0ABD3B288_9GENT</name>
<dbReference type="PANTHER" id="PTHR34190:SF4">
    <property type="entry name" value="EXPRESSED PROTEIN"/>
    <property type="match status" value="1"/>
</dbReference>
<feature type="compositionally biased region" description="Basic residues" evidence="1">
    <location>
        <begin position="126"/>
        <end position="136"/>
    </location>
</feature>
<reference evidence="2 3" key="1">
    <citation type="submission" date="2024-11" db="EMBL/GenBank/DDBJ databases">
        <title>A near-complete genome assembly of Cinchona calisaya.</title>
        <authorList>
            <person name="Lian D.C."/>
            <person name="Zhao X.W."/>
            <person name="Wei L."/>
        </authorList>
    </citation>
    <scope>NUCLEOTIDE SEQUENCE [LARGE SCALE GENOMIC DNA]</scope>
    <source>
        <tissue evidence="2">Nenye</tissue>
    </source>
</reference>
<evidence type="ECO:0000313" key="3">
    <source>
        <dbReference type="Proteomes" id="UP001630127"/>
    </source>
</evidence>
<feature type="compositionally biased region" description="Low complexity" evidence="1">
    <location>
        <begin position="31"/>
        <end position="42"/>
    </location>
</feature>
<dbReference type="Proteomes" id="UP001630127">
    <property type="component" value="Unassembled WGS sequence"/>
</dbReference>
<comment type="caution">
    <text evidence="2">The sequence shown here is derived from an EMBL/GenBank/DDBJ whole genome shotgun (WGS) entry which is preliminary data.</text>
</comment>
<gene>
    <name evidence="2" type="ORF">ACH5RR_000799</name>
</gene>
<proteinExistence type="predicted"/>
<keyword evidence="3" id="KW-1185">Reference proteome</keyword>
<feature type="region of interest" description="Disordered" evidence="1">
    <location>
        <begin position="98"/>
        <end position="136"/>
    </location>
</feature>
<protein>
    <submittedName>
        <fullName evidence="2">Uncharacterized protein</fullName>
    </submittedName>
</protein>
<accession>A0ABD3B288</accession>
<feature type="region of interest" description="Disordered" evidence="1">
    <location>
        <begin position="25"/>
        <end position="49"/>
    </location>
</feature>
<evidence type="ECO:0000256" key="1">
    <source>
        <dbReference type="SAM" id="MobiDB-lite"/>
    </source>
</evidence>
<dbReference type="AlphaFoldDB" id="A0ABD3B288"/>